<sequence>MAAGRAQELDRAAPLSTLLRVLSEGPATEPAVADLRTAEPFAPGLIGRLDARLAGHAGRRPLLIAIDDVHLSDEMTTLALRTLIPRHTAGIVWLLAHRPLVAPAPVQDTLGLLLGHGARRVRLGPLPEAAVAELSAELTGGSAEPGLSSLLRGAGGNPALLVRLLTALCEEGRIELDGDRAEVVGVRLPTSFVDAVNRRLQAIAPNAWPLLEAGAVLARPFTVHEAAALLRRSASSLLGGVDEALISGVLCAVGTDLAFRHDLIRDAVHDGIALPVRSALHREAVGVLREGRRPAAEMLAHSVAGNRRGDELVGELLALCRRHPAEQGQLIPDAVRQLAAAGRVGEAKRLVDRAAHADADPYAQAETILALTDVATQAGLDFVVADHALEVLNAHGLPEPARAQLLAVQAHGLLHCGDVRAADIAGAEAVTVGRQTDEPEALVMGALARSAAAEVRGRLESSRTYATEAVTAADHNDDDTRRRHPRLWLAAALTALDQFDEAEETLAVGEREAARLGSLWSVPLWHHQRALLSLAAGRLSDAEADIRAGLRTSVEFSSLRVRLQLMQARLAILRGRLRAAGDHLRRAELLTAAGNRVAPEELAWPLAVLQDAEGQPGAALTTLADVYATLPDRLLLLVREPQAAPALVHIALKAEMPDLAASVVGAVRQLAARNRGTSLTVAAAHAAGLLSGDLKVLRAAVDAARRCPRPLVRVALLEDTALAEQSAGNAGRAVTLLKSAHRQLVQVGAARDASRVGAEVRRLTAGHRRSAKEPATGGWGDLTAAELRVVGLVAEGLTNREVARRLFLSPHTVDSHLRSSFAKLGVASRVELTRIVITHDAPLADRGTA</sequence>
<gene>
    <name evidence="4" type="ORF">AVDCRST_MAG41-3519</name>
</gene>
<dbReference type="AlphaFoldDB" id="A0A6J4JGZ7"/>
<evidence type="ECO:0000259" key="3">
    <source>
        <dbReference type="PROSITE" id="PS50043"/>
    </source>
</evidence>
<dbReference type="InterPro" id="IPR000792">
    <property type="entry name" value="Tscrpt_reg_LuxR_C"/>
</dbReference>
<dbReference type="PRINTS" id="PR00038">
    <property type="entry name" value="HTHLUXR"/>
</dbReference>
<dbReference type="Gene3D" id="1.10.10.10">
    <property type="entry name" value="Winged helix-like DNA-binding domain superfamily/Winged helix DNA-binding domain"/>
    <property type="match status" value="1"/>
</dbReference>
<dbReference type="CDD" id="cd06170">
    <property type="entry name" value="LuxR_C_like"/>
    <property type="match status" value="1"/>
</dbReference>
<dbReference type="Pfam" id="PF00196">
    <property type="entry name" value="GerE"/>
    <property type="match status" value="1"/>
</dbReference>
<evidence type="ECO:0000256" key="1">
    <source>
        <dbReference type="ARBA" id="ARBA00022741"/>
    </source>
</evidence>
<dbReference type="InterPro" id="IPR016032">
    <property type="entry name" value="Sig_transdc_resp-reg_C-effctor"/>
</dbReference>
<dbReference type="PROSITE" id="PS00622">
    <property type="entry name" value="HTH_LUXR_1"/>
    <property type="match status" value="1"/>
</dbReference>
<accession>A0A6J4JGZ7</accession>
<dbReference type="GO" id="GO:0003677">
    <property type="term" value="F:DNA binding"/>
    <property type="evidence" value="ECO:0007669"/>
    <property type="project" value="InterPro"/>
</dbReference>
<dbReference type="SMART" id="SM00421">
    <property type="entry name" value="HTH_LUXR"/>
    <property type="match status" value="1"/>
</dbReference>
<name>A0A6J4JGZ7_9ACTN</name>
<keyword evidence="2" id="KW-0067">ATP-binding</keyword>
<dbReference type="SUPFAM" id="SSF46894">
    <property type="entry name" value="C-terminal effector domain of the bipartite response regulators"/>
    <property type="match status" value="1"/>
</dbReference>
<evidence type="ECO:0000256" key="2">
    <source>
        <dbReference type="ARBA" id="ARBA00022840"/>
    </source>
</evidence>
<dbReference type="GO" id="GO:0005524">
    <property type="term" value="F:ATP binding"/>
    <property type="evidence" value="ECO:0007669"/>
    <property type="project" value="UniProtKB-KW"/>
</dbReference>
<dbReference type="PROSITE" id="PS50043">
    <property type="entry name" value="HTH_LUXR_2"/>
    <property type="match status" value="1"/>
</dbReference>
<dbReference type="PANTHER" id="PTHR16305:SF35">
    <property type="entry name" value="TRANSCRIPTIONAL ACTIVATOR DOMAIN"/>
    <property type="match status" value="1"/>
</dbReference>
<dbReference type="GO" id="GO:0005737">
    <property type="term" value="C:cytoplasm"/>
    <property type="evidence" value="ECO:0007669"/>
    <property type="project" value="TreeGrafter"/>
</dbReference>
<dbReference type="InterPro" id="IPR036388">
    <property type="entry name" value="WH-like_DNA-bd_sf"/>
</dbReference>
<feature type="domain" description="HTH luxR-type" evidence="3">
    <location>
        <begin position="775"/>
        <end position="840"/>
    </location>
</feature>
<proteinExistence type="predicted"/>
<evidence type="ECO:0000313" key="4">
    <source>
        <dbReference type="EMBL" id="CAA9279848.1"/>
    </source>
</evidence>
<keyword evidence="1" id="KW-0547">Nucleotide-binding</keyword>
<dbReference type="GO" id="GO:0004016">
    <property type="term" value="F:adenylate cyclase activity"/>
    <property type="evidence" value="ECO:0007669"/>
    <property type="project" value="TreeGrafter"/>
</dbReference>
<protein>
    <recommendedName>
        <fullName evidence="3">HTH luxR-type domain-containing protein</fullName>
    </recommendedName>
</protein>
<dbReference type="PANTHER" id="PTHR16305">
    <property type="entry name" value="TESTICULAR SOLUBLE ADENYLYL CYCLASE"/>
    <property type="match status" value="1"/>
</dbReference>
<organism evidence="4">
    <name type="scientific">uncultured Mycobacteriales bacterium</name>
    <dbReference type="NCBI Taxonomy" id="581187"/>
    <lineage>
        <taxon>Bacteria</taxon>
        <taxon>Bacillati</taxon>
        <taxon>Actinomycetota</taxon>
        <taxon>Actinomycetes</taxon>
        <taxon>Mycobacteriales</taxon>
        <taxon>environmental samples</taxon>
    </lineage>
</organism>
<reference evidence="4" key="1">
    <citation type="submission" date="2020-02" db="EMBL/GenBank/DDBJ databases">
        <authorList>
            <person name="Meier V. D."/>
        </authorList>
    </citation>
    <scope>NUCLEOTIDE SEQUENCE</scope>
    <source>
        <strain evidence="4">AVDCRST_MAG41</strain>
    </source>
</reference>
<dbReference type="EMBL" id="CADCTP010000316">
    <property type="protein sequence ID" value="CAA9279848.1"/>
    <property type="molecule type" value="Genomic_DNA"/>
</dbReference>
<dbReference type="GO" id="GO:0006355">
    <property type="term" value="P:regulation of DNA-templated transcription"/>
    <property type="evidence" value="ECO:0007669"/>
    <property type="project" value="InterPro"/>
</dbReference>